<feature type="region of interest" description="Disordered" evidence="2">
    <location>
        <begin position="868"/>
        <end position="1007"/>
    </location>
</feature>
<evidence type="ECO:0000256" key="1">
    <source>
        <dbReference type="ARBA" id="ARBA00022581"/>
    </source>
</evidence>
<keyword evidence="4" id="KW-1185">Reference proteome</keyword>
<gene>
    <name evidence="3" type="ORF">PAPYR_5843</name>
</gene>
<evidence type="ECO:0000313" key="4">
    <source>
        <dbReference type="Proteomes" id="UP001141327"/>
    </source>
</evidence>
<name>A0ABQ8ULS7_9EUKA</name>
<dbReference type="Proteomes" id="UP001141327">
    <property type="component" value="Unassembled WGS sequence"/>
</dbReference>
<feature type="region of interest" description="Disordered" evidence="2">
    <location>
        <begin position="334"/>
        <end position="360"/>
    </location>
</feature>
<feature type="compositionally biased region" description="Pro residues" evidence="2">
    <location>
        <begin position="868"/>
        <end position="881"/>
    </location>
</feature>
<keyword evidence="1" id="KW-0945">Host-virus interaction</keyword>
<feature type="compositionally biased region" description="Pro residues" evidence="2">
    <location>
        <begin position="963"/>
        <end position="972"/>
    </location>
</feature>
<proteinExistence type="predicted"/>
<protein>
    <submittedName>
        <fullName evidence="3">Uncharacterized protein</fullName>
    </submittedName>
</protein>
<organism evidence="3 4">
    <name type="scientific">Paratrimastix pyriformis</name>
    <dbReference type="NCBI Taxonomy" id="342808"/>
    <lineage>
        <taxon>Eukaryota</taxon>
        <taxon>Metamonada</taxon>
        <taxon>Preaxostyla</taxon>
        <taxon>Paratrimastigidae</taxon>
        <taxon>Paratrimastix</taxon>
    </lineage>
</organism>
<dbReference type="EMBL" id="JAPMOS010000029">
    <property type="protein sequence ID" value="KAJ4458450.1"/>
    <property type="molecule type" value="Genomic_DNA"/>
</dbReference>
<evidence type="ECO:0000313" key="3">
    <source>
        <dbReference type="EMBL" id="KAJ4458450.1"/>
    </source>
</evidence>
<sequence>MMAKTEKEWDYLSRFLAEMNMKIQQMVHDDLPRIARSISAWTDQVRDLLPEVSAPMCQFMSNASIEPPRWNKPKDLSIPDRKQRLWWHMAKRLLCATFLESKIDTSKLPLFPTRMSSIKETPSEDDPPPSVGLSPEPLRRALFMVENAQSLCGNSDLIRSHWNSLEQPTMSLLAQIENTDFFPLLNKLLITLQNQQRQWLEATTQKALALLYGPEDNPCPHPTQAEFVTWFATLLASEQAMSTMDSSSLLADVPAPVRDCSEFGSWWDLAMKCVAELTLLPRPYLLRQFPAGTTYDGVAMTMFDGDTPIKGKSLEVVATIYPAVYNPNGQLVTPGKVVTRRSPQPERPRQPMISTEPAPALPCPRREHHIQLIVEALFEEGPALAHQLTDPDTVVRIEDYFYNDVAETFDESPRLVHVGGQVCNATHSQTPISHSYACAHLPRLLTACTQLEIFPAHLPVALVSVQSTRIAIFVRLQPNLGVSLAYDYVLERCDPPAITASPLTNAQIVEALGKHQGTVYIPSRGYGWMAEWTRSLLASSIPSWRPAMCDPVDGQVLAGVQDMTLHSVDAGGKLILAVPTPFVGRLFSLAVPEGASKLPTWTIQATVALQQPIVRPLSLLHRDTLYIIEVAPPPQGVGFPQTLVCISYSLSSNEWHSASIPTDKCRFQDYTRPLFDHVVSCGDCIGLFSAPPRGLALLWDGLRTAAQPVTPPPGPSSMPLLPHAAGAATTVDLGTTKMIVVADSLSDGTLLLQRTTLPGWEWSSIQVGPVATSAHLVSWRQYVWGLGGCAPGNKPSDAVWVYWASVGAFGPSRIGTHSGIPLGSRFAQFGPHVLAWHPADPFRFNVIDLDEFTRLSELCLESQPALHPLPPPCRVDVPPPKADPRATPVRSVAPPTAATPLSSPDGDALQPSVAPPTADPQATPLRSTGENATSPALQPAVATADPRTTPLRSPGENAASPPTLQPVAPPTADPQTVFQAPEGAPLQSPMAPVAGEVSHEGTVSSPA</sequence>
<dbReference type="PANTHER" id="PTHR13037">
    <property type="entry name" value="FORMIN"/>
    <property type="match status" value="1"/>
</dbReference>
<reference evidence="3" key="1">
    <citation type="journal article" date="2022" name="bioRxiv">
        <title>Genomics of Preaxostyla Flagellates Illuminates Evolutionary Transitions and the Path Towards Mitochondrial Loss.</title>
        <authorList>
            <person name="Novak L.V.F."/>
            <person name="Treitli S.C."/>
            <person name="Pyrih J."/>
            <person name="Halakuc P."/>
            <person name="Pipaliya S.V."/>
            <person name="Vacek V."/>
            <person name="Brzon O."/>
            <person name="Soukal P."/>
            <person name="Eme L."/>
            <person name="Dacks J.B."/>
            <person name="Karnkowska A."/>
            <person name="Elias M."/>
            <person name="Hampl V."/>
        </authorList>
    </citation>
    <scope>NUCLEOTIDE SEQUENCE</scope>
    <source>
        <strain evidence="3">RCP-MX</strain>
    </source>
</reference>
<comment type="caution">
    <text evidence="3">The sequence shown here is derived from an EMBL/GenBank/DDBJ whole genome shotgun (WGS) entry which is preliminary data.</text>
</comment>
<feature type="compositionally biased region" description="Polar residues" evidence="2">
    <location>
        <begin position="924"/>
        <end position="936"/>
    </location>
</feature>
<dbReference type="PANTHER" id="PTHR13037:SF24">
    <property type="entry name" value="POLYCOMB PROTEIN PCL-RELATED"/>
    <property type="match status" value="1"/>
</dbReference>
<accession>A0ABQ8ULS7</accession>
<evidence type="ECO:0000256" key="2">
    <source>
        <dbReference type="SAM" id="MobiDB-lite"/>
    </source>
</evidence>